<keyword evidence="2" id="KW-1185">Reference proteome</keyword>
<evidence type="ECO:0000313" key="1">
    <source>
        <dbReference type="EMBL" id="CAG8501605.1"/>
    </source>
</evidence>
<dbReference type="Proteomes" id="UP000789525">
    <property type="component" value="Unassembled WGS sequence"/>
</dbReference>
<comment type="caution">
    <text evidence="1">The sequence shown here is derived from an EMBL/GenBank/DDBJ whole genome shotgun (WGS) entry which is preliminary data.</text>
</comment>
<reference evidence="1" key="1">
    <citation type="submission" date="2021-06" db="EMBL/GenBank/DDBJ databases">
        <authorList>
            <person name="Kallberg Y."/>
            <person name="Tangrot J."/>
            <person name="Rosling A."/>
        </authorList>
    </citation>
    <scope>NUCLEOTIDE SEQUENCE</scope>
    <source>
        <strain evidence="1">CL356</strain>
    </source>
</reference>
<sequence length="56" mass="6231">MMKIKLKREKFIEKIKSANTHNDIAISAMLVVRIGVNAASVTKSALQNDYENLGKV</sequence>
<gene>
    <name evidence="1" type="ORF">ACOLOM_LOCUS2824</name>
</gene>
<organism evidence="1 2">
    <name type="scientific">Acaulospora colombiana</name>
    <dbReference type="NCBI Taxonomy" id="27376"/>
    <lineage>
        <taxon>Eukaryota</taxon>
        <taxon>Fungi</taxon>
        <taxon>Fungi incertae sedis</taxon>
        <taxon>Mucoromycota</taxon>
        <taxon>Glomeromycotina</taxon>
        <taxon>Glomeromycetes</taxon>
        <taxon>Diversisporales</taxon>
        <taxon>Acaulosporaceae</taxon>
        <taxon>Acaulospora</taxon>
    </lineage>
</organism>
<dbReference type="EMBL" id="CAJVPT010003885">
    <property type="protein sequence ID" value="CAG8501605.1"/>
    <property type="molecule type" value="Genomic_DNA"/>
</dbReference>
<accession>A0ACA9L1Y4</accession>
<evidence type="ECO:0000313" key="2">
    <source>
        <dbReference type="Proteomes" id="UP000789525"/>
    </source>
</evidence>
<protein>
    <submittedName>
        <fullName evidence="1">2545_t:CDS:1</fullName>
    </submittedName>
</protein>
<name>A0ACA9L1Y4_9GLOM</name>
<proteinExistence type="predicted"/>